<gene>
    <name evidence="2" type="ORF">BVRB_5g113680</name>
</gene>
<proteinExistence type="predicted"/>
<evidence type="ECO:0000313" key="3">
    <source>
        <dbReference type="Proteomes" id="UP000035740"/>
    </source>
</evidence>
<protein>
    <submittedName>
        <fullName evidence="2">Uncharacterized protein</fullName>
    </submittedName>
</protein>
<dbReference type="OMA" id="HRCFTPE"/>
<evidence type="ECO:0000256" key="1">
    <source>
        <dbReference type="SAM" id="MobiDB-lite"/>
    </source>
</evidence>
<feature type="region of interest" description="Disordered" evidence="1">
    <location>
        <begin position="91"/>
        <end position="125"/>
    </location>
</feature>
<dbReference type="EMBL" id="KQ090104">
    <property type="protein sequence ID" value="KMT10870.1"/>
    <property type="molecule type" value="Genomic_DNA"/>
</dbReference>
<dbReference type="PANTHER" id="PTHR36078">
    <property type="entry name" value="BNACNNG21220D PROTEIN"/>
    <property type="match status" value="1"/>
</dbReference>
<organism evidence="2 3">
    <name type="scientific">Beta vulgaris subsp. vulgaris</name>
    <name type="common">Beet</name>
    <dbReference type="NCBI Taxonomy" id="3555"/>
    <lineage>
        <taxon>Eukaryota</taxon>
        <taxon>Viridiplantae</taxon>
        <taxon>Streptophyta</taxon>
        <taxon>Embryophyta</taxon>
        <taxon>Tracheophyta</taxon>
        <taxon>Spermatophyta</taxon>
        <taxon>Magnoliopsida</taxon>
        <taxon>eudicotyledons</taxon>
        <taxon>Gunneridae</taxon>
        <taxon>Pentapetalae</taxon>
        <taxon>Caryophyllales</taxon>
        <taxon>Chenopodiaceae</taxon>
        <taxon>Betoideae</taxon>
        <taxon>Beta</taxon>
    </lineage>
</organism>
<evidence type="ECO:0000313" key="2">
    <source>
        <dbReference type="EMBL" id="KMT10870.1"/>
    </source>
</evidence>
<dbReference type="PANTHER" id="PTHR36078:SF2">
    <property type="entry name" value="OS09G0473966 PROTEIN"/>
    <property type="match status" value="1"/>
</dbReference>
<keyword evidence="3" id="KW-1185">Reference proteome</keyword>
<dbReference type="Gramene" id="KMT10870">
    <property type="protein sequence ID" value="KMT10870"/>
    <property type="gene ID" value="BVRB_5g113680"/>
</dbReference>
<sequence>MDTGDSTVPESKSHLPDTLHRCFTPEEMLKYEKYEASYASYLRAKYFSDKDIYGGEIYDLAVTVGNETVKASRWSPTRSYADPAKSFVDSDNDLACAEEMPSASEPETSPNIPNGSVTPLKKNTS</sequence>
<dbReference type="AlphaFoldDB" id="A0A0J8CAT9"/>
<name>A0A0J8CAT9_BETVV</name>
<dbReference type="eggNOG" id="ENOG502S34C">
    <property type="taxonomic scope" value="Eukaryota"/>
</dbReference>
<dbReference type="OrthoDB" id="1669448at2759"/>
<feature type="compositionally biased region" description="Polar residues" evidence="1">
    <location>
        <begin position="105"/>
        <end position="125"/>
    </location>
</feature>
<accession>A0A0J8CAT9</accession>
<dbReference type="Proteomes" id="UP000035740">
    <property type="component" value="Chromosome 5"/>
</dbReference>
<dbReference type="KEGG" id="bvg:104893944"/>
<reference evidence="2 3" key="1">
    <citation type="journal article" date="2014" name="Nature">
        <title>The genome of the recently domesticated crop plant sugar beet (Beta vulgaris).</title>
        <authorList>
            <person name="Dohm J.C."/>
            <person name="Minoche A.E."/>
            <person name="Holtgrawe D."/>
            <person name="Capella-Gutierrez S."/>
            <person name="Zakrzewski F."/>
            <person name="Tafer H."/>
            <person name="Rupp O."/>
            <person name="Sorensen T.R."/>
            <person name="Stracke R."/>
            <person name="Reinhardt R."/>
            <person name="Goesmann A."/>
            <person name="Kraft T."/>
            <person name="Schulz B."/>
            <person name="Stadler P.F."/>
            <person name="Schmidt T."/>
            <person name="Gabaldon T."/>
            <person name="Lehrach H."/>
            <person name="Weisshaar B."/>
            <person name="Himmelbauer H."/>
        </authorList>
    </citation>
    <scope>NUCLEOTIDE SEQUENCE [LARGE SCALE GENOMIC DNA]</scope>
    <source>
        <tissue evidence="2">Taproot</tissue>
    </source>
</reference>
<dbReference type="ExpressionAtlas" id="A0A0J8CAT9">
    <property type="expression patterns" value="baseline"/>
</dbReference>